<dbReference type="HAMAP" id="MF_00828">
    <property type="entry name" value="PSI_PsaM"/>
    <property type="match status" value="1"/>
</dbReference>
<keyword evidence="1 7" id="KW-0602">Photosynthesis</keyword>
<sequence>MILDSQVYTSLMVALLASVLAIRLGTTLYQ</sequence>
<proteinExistence type="inferred from homology"/>
<evidence type="ECO:0000313" key="8">
    <source>
        <dbReference type="EMBL" id="AWT40203.1"/>
    </source>
</evidence>
<keyword evidence="4 7" id="KW-1133">Transmembrane helix</keyword>
<reference evidence="8" key="1">
    <citation type="journal article" date="2018" name="Adv. Bot. Res.">
        <title>Evolution of the Plastid Genomes in Diatoms.</title>
        <authorList>
            <person name="Yu M."/>
            <person name="Ashworth M.P."/>
            <person name="Hajrah N.H."/>
            <person name="Khiyami M.A."/>
            <person name="Sabir M.J."/>
            <person name="Alhebshi A.M."/>
            <person name="Al-Malki A.L."/>
            <person name="Sabir J.S.M."/>
            <person name="Theriot E.C."/>
            <person name="Jansen R.K."/>
        </authorList>
    </citation>
    <scope>NUCLEOTIDE SEQUENCE</scope>
</reference>
<accession>A0A2U9NST9</accession>
<dbReference type="EMBL" id="MG755806">
    <property type="protein sequence ID" value="AWT40203.1"/>
    <property type="molecule type" value="Genomic_DNA"/>
</dbReference>
<protein>
    <recommendedName>
        <fullName evidence="7">Photosystem I reaction center subunit XII</fullName>
    </recommendedName>
    <alternativeName>
        <fullName evidence="7">PSI-M</fullName>
    </alternativeName>
</protein>
<evidence type="ECO:0000256" key="1">
    <source>
        <dbReference type="ARBA" id="ARBA00022531"/>
    </source>
</evidence>
<comment type="similarity">
    <text evidence="7">Belongs to the PsaM family.</text>
</comment>
<keyword evidence="8" id="KW-0150">Chloroplast</keyword>
<keyword evidence="5 7" id="KW-0793">Thylakoid</keyword>
<dbReference type="InterPro" id="IPR010010">
    <property type="entry name" value="PSI_PsaM"/>
</dbReference>
<dbReference type="AlphaFoldDB" id="A0A2U9NST9"/>
<keyword evidence="8" id="KW-0934">Plastid</keyword>
<keyword evidence="2 7" id="KW-0812">Transmembrane</keyword>
<dbReference type="GO" id="GO:0015979">
    <property type="term" value="P:photosynthesis"/>
    <property type="evidence" value="ECO:0007669"/>
    <property type="project" value="UniProtKB-UniRule"/>
</dbReference>
<dbReference type="InterPro" id="IPR037279">
    <property type="entry name" value="PSI_PsaM_sf"/>
</dbReference>
<feature type="transmembrane region" description="Helical" evidence="7">
    <location>
        <begin position="6"/>
        <end position="25"/>
    </location>
</feature>
<evidence type="ECO:0000256" key="4">
    <source>
        <dbReference type="ARBA" id="ARBA00022989"/>
    </source>
</evidence>
<evidence type="ECO:0000256" key="3">
    <source>
        <dbReference type="ARBA" id="ARBA00022836"/>
    </source>
</evidence>
<keyword evidence="6 7" id="KW-0472">Membrane</keyword>
<dbReference type="SUPFAM" id="SSF81548">
    <property type="entry name" value="Subunit XII of photosystem I reaction centre, PsaM"/>
    <property type="match status" value="1"/>
</dbReference>
<dbReference type="RefSeq" id="YP_009497490.1">
    <property type="nucleotide sequence ID" value="NC_038007.1"/>
</dbReference>
<comment type="subcellular location">
    <subcellularLocation>
        <location evidence="7">Plastid</location>
        <location evidence="7">Chloroplast thylakoid membrane</location>
        <topology evidence="7">Single-pass membrane protein</topology>
    </subcellularLocation>
</comment>
<dbReference type="GO" id="GO:0009535">
    <property type="term" value="C:chloroplast thylakoid membrane"/>
    <property type="evidence" value="ECO:0007669"/>
    <property type="project" value="UniProtKB-SubCell"/>
</dbReference>
<evidence type="ECO:0000256" key="7">
    <source>
        <dbReference type="HAMAP-Rule" id="MF_00828"/>
    </source>
</evidence>
<organism evidence="8">
    <name type="scientific">Biddulphiella tridens</name>
    <dbReference type="NCBI Taxonomy" id="1003022"/>
    <lineage>
        <taxon>Eukaryota</taxon>
        <taxon>Sar</taxon>
        <taxon>Stramenopiles</taxon>
        <taxon>Ochrophyta</taxon>
        <taxon>Bacillariophyta</taxon>
        <taxon>Mediophyceae</taxon>
        <taxon>Biddulphiophycidae</taxon>
        <taxon>Biddulphiales</taxon>
        <taxon>Biddulphiaceae</taxon>
        <taxon>Biddulphiella</taxon>
    </lineage>
</organism>
<evidence type="ECO:0000256" key="6">
    <source>
        <dbReference type="ARBA" id="ARBA00023136"/>
    </source>
</evidence>
<dbReference type="GO" id="GO:0009522">
    <property type="term" value="C:photosystem I"/>
    <property type="evidence" value="ECO:0007669"/>
    <property type="project" value="UniProtKB-KW"/>
</dbReference>
<name>A0A2U9NST9_9STRA</name>
<geneLocation type="chloroplast" evidence="8"/>
<dbReference type="NCBIfam" id="TIGR03053">
    <property type="entry name" value="PS_I_psaM"/>
    <property type="match status" value="1"/>
</dbReference>
<dbReference type="Pfam" id="PF07465">
    <property type="entry name" value="PsaM"/>
    <property type="match status" value="1"/>
</dbReference>
<evidence type="ECO:0000256" key="2">
    <source>
        <dbReference type="ARBA" id="ARBA00022692"/>
    </source>
</evidence>
<dbReference type="GeneID" id="36960097"/>
<keyword evidence="3 7" id="KW-0603">Photosystem I</keyword>
<evidence type="ECO:0000256" key="5">
    <source>
        <dbReference type="ARBA" id="ARBA00023078"/>
    </source>
</evidence>
<gene>
    <name evidence="7 8" type="primary">psaM</name>
</gene>